<organism evidence="9 10">
    <name type="scientific">Zizania palustris</name>
    <name type="common">Northern wild rice</name>
    <dbReference type="NCBI Taxonomy" id="103762"/>
    <lineage>
        <taxon>Eukaryota</taxon>
        <taxon>Viridiplantae</taxon>
        <taxon>Streptophyta</taxon>
        <taxon>Embryophyta</taxon>
        <taxon>Tracheophyta</taxon>
        <taxon>Spermatophyta</taxon>
        <taxon>Magnoliopsida</taxon>
        <taxon>Liliopsida</taxon>
        <taxon>Poales</taxon>
        <taxon>Poaceae</taxon>
        <taxon>BOP clade</taxon>
        <taxon>Oryzoideae</taxon>
        <taxon>Oryzeae</taxon>
        <taxon>Zizaniinae</taxon>
        <taxon>Zizania</taxon>
    </lineage>
</organism>
<dbReference type="AlphaFoldDB" id="A0A8J5X010"/>
<dbReference type="GO" id="GO:0051301">
    <property type="term" value="P:cell division"/>
    <property type="evidence" value="ECO:0007669"/>
    <property type="project" value="UniProtKB-KW"/>
</dbReference>
<evidence type="ECO:0000256" key="5">
    <source>
        <dbReference type="RuleBase" id="RU000383"/>
    </source>
</evidence>
<feature type="domain" description="Cyclin-like" evidence="7">
    <location>
        <begin position="102"/>
        <end position="190"/>
    </location>
</feature>
<dbReference type="PANTHER" id="PTHR10177">
    <property type="entry name" value="CYCLINS"/>
    <property type="match status" value="1"/>
</dbReference>
<accession>A0A8J5X010</accession>
<evidence type="ECO:0000259" key="7">
    <source>
        <dbReference type="SMART" id="SM00385"/>
    </source>
</evidence>
<dbReference type="InterPro" id="IPR039361">
    <property type="entry name" value="Cyclin"/>
</dbReference>
<reference evidence="9" key="1">
    <citation type="journal article" date="2021" name="bioRxiv">
        <title>Whole Genome Assembly and Annotation of Northern Wild Rice, Zizania palustris L., Supports a Whole Genome Duplication in the Zizania Genus.</title>
        <authorList>
            <person name="Haas M."/>
            <person name="Kono T."/>
            <person name="Macchietto M."/>
            <person name="Millas R."/>
            <person name="McGilp L."/>
            <person name="Shao M."/>
            <person name="Duquette J."/>
            <person name="Hirsch C.N."/>
            <person name="Kimball J."/>
        </authorList>
    </citation>
    <scope>NUCLEOTIDE SEQUENCE</scope>
    <source>
        <tissue evidence="9">Fresh leaf tissue</tissue>
    </source>
</reference>
<feature type="compositionally biased region" description="Basic residues" evidence="6">
    <location>
        <begin position="348"/>
        <end position="358"/>
    </location>
</feature>
<feature type="compositionally biased region" description="Low complexity" evidence="6">
    <location>
        <begin position="330"/>
        <end position="344"/>
    </location>
</feature>
<evidence type="ECO:0000256" key="3">
    <source>
        <dbReference type="ARBA" id="ARBA00023127"/>
    </source>
</evidence>
<dbReference type="SMART" id="SM01332">
    <property type="entry name" value="Cyclin_C"/>
    <property type="match status" value="1"/>
</dbReference>
<evidence type="ECO:0008006" key="11">
    <source>
        <dbReference type="Google" id="ProtNLM"/>
    </source>
</evidence>
<gene>
    <name evidence="9" type="ORF">GUJ93_ZPchr0013g35234</name>
</gene>
<dbReference type="FunFam" id="1.10.472.10:FF:000034">
    <property type="entry name" value="D2/4-type cyclin"/>
    <property type="match status" value="1"/>
</dbReference>
<dbReference type="CDD" id="cd20543">
    <property type="entry name" value="CYCLIN_AtCycD-like_rpt1"/>
    <property type="match status" value="1"/>
</dbReference>
<dbReference type="Pfam" id="PF02984">
    <property type="entry name" value="Cyclin_C"/>
    <property type="match status" value="1"/>
</dbReference>
<dbReference type="InterPro" id="IPR013763">
    <property type="entry name" value="Cyclin-like_dom"/>
</dbReference>
<dbReference type="PROSITE" id="PS00292">
    <property type="entry name" value="CYCLINS"/>
    <property type="match status" value="1"/>
</dbReference>
<feature type="region of interest" description="Disordered" evidence="6">
    <location>
        <begin position="324"/>
        <end position="358"/>
    </location>
</feature>
<protein>
    <recommendedName>
        <fullName evidence="11">Cyclin N-terminal domain-containing protein</fullName>
    </recommendedName>
</protein>
<comment type="similarity">
    <text evidence="1">Belongs to the cyclin family. Cyclin D subfamily.</text>
</comment>
<sequence>MGIICFGASSILLCAEDRNSVFGLGGCGDGDGDGDGVVAEVGSGGLDFLGGGAGAGAVFPVDSDEFVAVLVEKEMDHLPQRGYVEKLELGGLESSCRKDAIDWICKVHSHYNFGPLSLYLSVNYLDRFLSSFNLPRDKSWMQQLLSVTCLSLAVKMEETVVPLPVDLQVCDAKYVFEARNIKRMELVVMETLKWRMQVVTPFSFISYFLDKFNQGKPPSFALVSWCAELTVGTLKDSRFLSFRPSEIAAAVVLAVLAENRFVLFSSAFAASEITVNKEMIMRCYELMQEKALVRKAGNSNASSSSVPHSPITVLDAACLSFRSDDTTPGSSQSNNSSRYNSQDSTPASKRRRLSTTPI</sequence>
<evidence type="ECO:0000259" key="8">
    <source>
        <dbReference type="SMART" id="SM01332"/>
    </source>
</evidence>
<evidence type="ECO:0000256" key="6">
    <source>
        <dbReference type="SAM" id="MobiDB-lite"/>
    </source>
</evidence>
<dbReference type="InterPro" id="IPR048258">
    <property type="entry name" value="Cyclins_cyclin-box"/>
</dbReference>
<dbReference type="CDD" id="cd20544">
    <property type="entry name" value="CYCLIN_AtCycD-like_rpt2"/>
    <property type="match status" value="1"/>
</dbReference>
<reference evidence="9" key="2">
    <citation type="submission" date="2021-02" db="EMBL/GenBank/DDBJ databases">
        <authorList>
            <person name="Kimball J.A."/>
            <person name="Haas M.W."/>
            <person name="Macchietto M."/>
            <person name="Kono T."/>
            <person name="Duquette J."/>
            <person name="Shao M."/>
        </authorList>
    </citation>
    <scope>NUCLEOTIDE SEQUENCE</scope>
    <source>
        <tissue evidence="9">Fresh leaf tissue</tissue>
    </source>
</reference>
<keyword evidence="4" id="KW-0131">Cell cycle</keyword>
<proteinExistence type="inferred from homology"/>
<dbReference type="InterPro" id="IPR004367">
    <property type="entry name" value="Cyclin_C-dom"/>
</dbReference>
<keyword evidence="2" id="KW-0132">Cell division</keyword>
<dbReference type="OrthoDB" id="5590282at2759"/>
<feature type="domain" description="Cyclin C-terminal" evidence="8">
    <location>
        <begin position="199"/>
        <end position="310"/>
    </location>
</feature>
<dbReference type="Proteomes" id="UP000729402">
    <property type="component" value="Unassembled WGS sequence"/>
</dbReference>
<dbReference type="SMART" id="SM00385">
    <property type="entry name" value="CYCLIN"/>
    <property type="match status" value="1"/>
</dbReference>
<name>A0A8J5X010_ZIZPA</name>
<keyword evidence="3 5" id="KW-0195">Cyclin</keyword>
<comment type="caution">
    <text evidence="9">The sequence shown here is derived from an EMBL/GenBank/DDBJ whole genome shotgun (WGS) entry which is preliminary data.</text>
</comment>
<dbReference type="EMBL" id="JAAALK010000079">
    <property type="protein sequence ID" value="KAG8099350.1"/>
    <property type="molecule type" value="Genomic_DNA"/>
</dbReference>
<evidence type="ECO:0000256" key="2">
    <source>
        <dbReference type="ARBA" id="ARBA00022618"/>
    </source>
</evidence>
<dbReference type="Pfam" id="PF00134">
    <property type="entry name" value="Cyclin_N"/>
    <property type="match status" value="1"/>
</dbReference>
<evidence type="ECO:0000313" key="9">
    <source>
        <dbReference type="EMBL" id="KAG8099350.1"/>
    </source>
</evidence>
<dbReference type="InterPro" id="IPR006671">
    <property type="entry name" value="Cyclin_N"/>
</dbReference>
<evidence type="ECO:0000256" key="1">
    <source>
        <dbReference type="ARBA" id="ARBA00009065"/>
    </source>
</evidence>
<evidence type="ECO:0000313" key="10">
    <source>
        <dbReference type="Proteomes" id="UP000729402"/>
    </source>
</evidence>
<keyword evidence="10" id="KW-1185">Reference proteome</keyword>
<evidence type="ECO:0000256" key="4">
    <source>
        <dbReference type="ARBA" id="ARBA00023306"/>
    </source>
</evidence>